<dbReference type="EMBL" id="QPFP01000078">
    <property type="protein sequence ID" value="TEB23429.1"/>
    <property type="molecule type" value="Genomic_DNA"/>
</dbReference>
<name>A0A4Y7SQB6_COPMI</name>
<accession>A0A4Y7SQB6</accession>
<sequence length="186" mass="20794">MTIPISALETSDHPEERDGNRIPLGTWVYSAMAAEAVLNATTRRHRWEWRFQVLAEQCLSLGSHSQMTMSIRPRIELPINIPQVSRGWATPFSIHHVPPVACHPTHPQHPTAVFLRSPAPRIHFAELPKWSRVRSVARIHRWAIIQPDSPVGVCLGTSADPLCLTRNGYVGIRGGPQLCISRDVEG</sequence>
<reference evidence="1 2" key="1">
    <citation type="journal article" date="2019" name="Nat. Ecol. Evol.">
        <title>Megaphylogeny resolves global patterns of mushroom evolution.</title>
        <authorList>
            <person name="Varga T."/>
            <person name="Krizsan K."/>
            <person name="Foldi C."/>
            <person name="Dima B."/>
            <person name="Sanchez-Garcia M."/>
            <person name="Sanchez-Ramirez S."/>
            <person name="Szollosi G.J."/>
            <person name="Szarkandi J.G."/>
            <person name="Papp V."/>
            <person name="Albert L."/>
            <person name="Andreopoulos W."/>
            <person name="Angelini C."/>
            <person name="Antonin V."/>
            <person name="Barry K.W."/>
            <person name="Bougher N.L."/>
            <person name="Buchanan P."/>
            <person name="Buyck B."/>
            <person name="Bense V."/>
            <person name="Catcheside P."/>
            <person name="Chovatia M."/>
            <person name="Cooper J."/>
            <person name="Damon W."/>
            <person name="Desjardin D."/>
            <person name="Finy P."/>
            <person name="Geml J."/>
            <person name="Haridas S."/>
            <person name="Hughes K."/>
            <person name="Justo A."/>
            <person name="Karasinski D."/>
            <person name="Kautmanova I."/>
            <person name="Kiss B."/>
            <person name="Kocsube S."/>
            <person name="Kotiranta H."/>
            <person name="LaButti K.M."/>
            <person name="Lechner B.E."/>
            <person name="Liimatainen K."/>
            <person name="Lipzen A."/>
            <person name="Lukacs Z."/>
            <person name="Mihaltcheva S."/>
            <person name="Morgado L.N."/>
            <person name="Niskanen T."/>
            <person name="Noordeloos M.E."/>
            <person name="Ohm R.A."/>
            <person name="Ortiz-Santana B."/>
            <person name="Ovrebo C."/>
            <person name="Racz N."/>
            <person name="Riley R."/>
            <person name="Savchenko A."/>
            <person name="Shiryaev A."/>
            <person name="Soop K."/>
            <person name="Spirin V."/>
            <person name="Szebenyi C."/>
            <person name="Tomsovsky M."/>
            <person name="Tulloss R.E."/>
            <person name="Uehling J."/>
            <person name="Grigoriev I.V."/>
            <person name="Vagvolgyi C."/>
            <person name="Papp T."/>
            <person name="Martin F.M."/>
            <person name="Miettinen O."/>
            <person name="Hibbett D.S."/>
            <person name="Nagy L.G."/>
        </authorList>
    </citation>
    <scope>NUCLEOTIDE SEQUENCE [LARGE SCALE GENOMIC DNA]</scope>
    <source>
        <strain evidence="1 2">FP101781</strain>
    </source>
</reference>
<proteinExistence type="predicted"/>
<evidence type="ECO:0000313" key="2">
    <source>
        <dbReference type="Proteomes" id="UP000298030"/>
    </source>
</evidence>
<dbReference type="AlphaFoldDB" id="A0A4Y7SQB6"/>
<keyword evidence="2" id="KW-1185">Reference proteome</keyword>
<dbReference type="Proteomes" id="UP000298030">
    <property type="component" value="Unassembled WGS sequence"/>
</dbReference>
<evidence type="ECO:0000313" key="1">
    <source>
        <dbReference type="EMBL" id="TEB23429.1"/>
    </source>
</evidence>
<organism evidence="1 2">
    <name type="scientific">Coprinellus micaceus</name>
    <name type="common">Glistening ink-cap mushroom</name>
    <name type="synonym">Coprinus micaceus</name>
    <dbReference type="NCBI Taxonomy" id="71717"/>
    <lineage>
        <taxon>Eukaryota</taxon>
        <taxon>Fungi</taxon>
        <taxon>Dikarya</taxon>
        <taxon>Basidiomycota</taxon>
        <taxon>Agaricomycotina</taxon>
        <taxon>Agaricomycetes</taxon>
        <taxon>Agaricomycetidae</taxon>
        <taxon>Agaricales</taxon>
        <taxon>Agaricineae</taxon>
        <taxon>Psathyrellaceae</taxon>
        <taxon>Coprinellus</taxon>
    </lineage>
</organism>
<gene>
    <name evidence="1" type="ORF">FA13DRAFT_1413665</name>
</gene>
<protein>
    <submittedName>
        <fullName evidence="1">Uncharacterized protein</fullName>
    </submittedName>
</protein>
<comment type="caution">
    <text evidence="1">The sequence shown here is derived from an EMBL/GenBank/DDBJ whole genome shotgun (WGS) entry which is preliminary data.</text>
</comment>